<dbReference type="SMART" id="SM00529">
    <property type="entry name" value="HTH_DTXR"/>
    <property type="match status" value="1"/>
</dbReference>
<dbReference type="Pfam" id="PF08859">
    <property type="entry name" value="DGC"/>
    <property type="match status" value="1"/>
</dbReference>
<name>A0A6J6Q4P4_9ZZZZ</name>
<dbReference type="InterPro" id="IPR036390">
    <property type="entry name" value="WH_DNA-bd_sf"/>
</dbReference>
<evidence type="ECO:0000313" key="4">
    <source>
        <dbReference type="EMBL" id="CAB4706007.1"/>
    </source>
</evidence>
<dbReference type="InterPro" id="IPR001367">
    <property type="entry name" value="Fe_dep_repressor"/>
</dbReference>
<dbReference type="Pfam" id="PF04023">
    <property type="entry name" value="FeoA"/>
    <property type="match status" value="1"/>
</dbReference>
<dbReference type="GO" id="GO:0003700">
    <property type="term" value="F:DNA-binding transcription factor activity"/>
    <property type="evidence" value="ECO:0007669"/>
    <property type="project" value="InterPro"/>
</dbReference>
<sequence>MPAGRANVMAESLVATGDADLGDSLDEIVAAARDGRSVVTLDGCASACGARLLEARGIAPAVELDLGRVNDADLALITPQRLGDLGARTEPSRRAKRLSRLESGTDAAAPGRAHSTDDYLLALDSLTTLRVECGALIADAPTLASHVSHALHVSRPTAGETLARLERDGYVERNAHKEILLTAHGRAEADRVIRAQRILERFVTDILGYTAEESYERAREISPGFDAEALERVYAALGAPTMCPHGWPVDAAEGRASARELTALSAAVPGDRIVVDRLEESARARLPILLAAGLTPGREITVTNVDHTVGTLEISCDGTATTLSLDDAAGAFVRS</sequence>
<dbReference type="PANTHER" id="PTHR33238:SF7">
    <property type="entry name" value="IRON-DEPENDENT TRANSCRIPTIONAL REGULATOR"/>
    <property type="match status" value="1"/>
</dbReference>
<dbReference type="InterPro" id="IPR022689">
    <property type="entry name" value="Iron_dep_repressor"/>
</dbReference>
<dbReference type="GO" id="GO:0046914">
    <property type="term" value="F:transition metal ion binding"/>
    <property type="evidence" value="ECO:0007669"/>
    <property type="project" value="InterPro"/>
</dbReference>
<protein>
    <submittedName>
        <fullName evidence="4">Unannotated protein</fullName>
    </submittedName>
</protein>
<dbReference type="PANTHER" id="PTHR33238">
    <property type="entry name" value="IRON (METAL) DEPENDENT REPRESSOR, DTXR FAMILY"/>
    <property type="match status" value="1"/>
</dbReference>
<dbReference type="SUPFAM" id="SSF46785">
    <property type="entry name" value="Winged helix' DNA-binding domain"/>
    <property type="match status" value="1"/>
</dbReference>
<dbReference type="Gene3D" id="1.10.10.10">
    <property type="entry name" value="Winged helix-like DNA-binding domain superfamily/Winged helix DNA-binding domain"/>
    <property type="match status" value="1"/>
</dbReference>
<dbReference type="InterPro" id="IPR036421">
    <property type="entry name" value="Fe_dep_repressor_sf"/>
</dbReference>
<evidence type="ECO:0000259" key="3">
    <source>
        <dbReference type="Pfam" id="PF04023"/>
    </source>
</evidence>
<feature type="domain" description="Ferrous iron transporter FeoA-like" evidence="3">
    <location>
        <begin position="264"/>
        <end position="334"/>
    </location>
</feature>
<gene>
    <name evidence="4" type="ORF">UFOPK2399_01669</name>
</gene>
<proteinExistence type="predicted"/>
<dbReference type="InterPro" id="IPR007167">
    <property type="entry name" value="Fe-transptr_FeoA-like"/>
</dbReference>
<dbReference type="EMBL" id="CAEZXP010000006">
    <property type="protein sequence ID" value="CAB4706007.1"/>
    <property type="molecule type" value="Genomic_DNA"/>
</dbReference>
<evidence type="ECO:0000256" key="1">
    <source>
        <dbReference type="SAM" id="MobiDB-lite"/>
    </source>
</evidence>
<dbReference type="GO" id="GO:0046983">
    <property type="term" value="F:protein dimerization activity"/>
    <property type="evidence" value="ECO:0007669"/>
    <property type="project" value="InterPro"/>
</dbReference>
<evidence type="ECO:0000259" key="2">
    <source>
        <dbReference type="Pfam" id="PF02742"/>
    </source>
</evidence>
<organism evidence="4">
    <name type="scientific">freshwater metagenome</name>
    <dbReference type="NCBI Taxonomy" id="449393"/>
    <lineage>
        <taxon>unclassified sequences</taxon>
        <taxon>metagenomes</taxon>
        <taxon>ecological metagenomes</taxon>
    </lineage>
</organism>
<accession>A0A6J6Q4P4</accession>
<dbReference type="Pfam" id="PF02742">
    <property type="entry name" value="Fe_dep_repr_C"/>
    <property type="match status" value="1"/>
</dbReference>
<dbReference type="AlphaFoldDB" id="A0A6J6Q4P4"/>
<feature type="domain" description="Iron dependent repressor metal binding and dimerisation" evidence="2">
    <location>
        <begin position="182"/>
        <end position="248"/>
    </location>
</feature>
<dbReference type="InterPro" id="IPR008988">
    <property type="entry name" value="Transcriptional_repressor_C"/>
</dbReference>
<feature type="region of interest" description="Disordered" evidence="1">
    <location>
        <begin position="86"/>
        <end position="112"/>
    </location>
</feature>
<reference evidence="4" key="1">
    <citation type="submission" date="2020-05" db="EMBL/GenBank/DDBJ databases">
        <authorList>
            <person name="Chiriac C."/>
            <person name="Salcher M."/>
            <person name="Ghai R."/>
            <person name="Kavagutti S V."/>
        </authorList>
    </citation>
    <scope>NUCLEOTIDE SEQUENCE</scope>
</reference>
<dbReference type="InterPro" id="IPR036388">
    <property type="entry name" value="WH-like_DNA-bd_sf"/>
</dbReference>
<dbReference type="InterPro" id="IPR014958">
    <property type="entry name" value="DGC"/>
</dbReference>
<dbReference type="SUPFAM" id="SSF47979">
    <property type="entry name" value="Iron-dependent repressor protein, dimerization domain"/>
    <property type="match status" value="1"/>
</dbReference>
<dbReference type="InterPro" id="IPR050536">
    <property type="entry name" value="DtxR_MntR_Metal-Reg"/>
</dbReference>
<dbReference type="SUPFAM" id="SSF50037">
    <property type="entry name" value="C-terminal domain of transcriptional repressors"/>
    <property type="match status" value="1"/>
</dbReference>